<evidence type="ECO:0000313" key="13">
    <source>
        <dbReference type="Proteomes" id="UP000769157"/>
    </source>
</evidence>
<gene>
    <name evidence="12" type="ORF">OGAPHI_006598</name>
</gene>
<evidence type="ECO:0000256" key="10">
    <source>
        <dbReference type="ARBA" id="ARBA00023170"/>
    </source>
</evidence>
<reference evidence="12" key="1">
    <citation type="journal article" date="2021" name="Open Biol.">
        <title>Shared evolutionary footprints suggest mitochondrial oxidative damage underlies multiple complex I losses in fungi.</title>
        <authorList>
            <person name="Schikora-Tamarit M.A."/>
            <person name="Marcet-Houben M."/>
            <person name="Nosek J."/>
            <person name="Gabaldon T."/>
        </authorList>
    </citation>
    <scope>NUCLEOTIDE SEQUENCE</scope>
    <source>
        <strain evidence="12">CBS6075</strain>
    </source>
</reference>
<comment type="subcellular location">
    <subcellularLocation>
        <location evidence="1">Endoplasmic reticulum membrane</location>
        <topology evidence="1">Single-pass membrane protein</topology>
    </subcellularLocation>
</comment>
<keyword evidence="10" id="KW-0675">Receptor</keyword>
<dbReference type="Proteomes" id="UP000769157">
    <property type="component" value="Unassembled WGS sequence"/>
</dbReference>
<keyword evidence="13" id="KW-1185">Reference proteome</keyword>
<protein>
    <recommendedName>
        <fullName evidence="3">Signal recognition particle receptor subunit beta</fullName>
    </recommendedName>
</protein>
<evidence type="ECO:0000256" key="2">
    <source>
        <dbReference type="ARBA" id="ARBA00005619"/>
    </source>
</evidence>
<accession>A0A9P8T113</accession>
<keyword evidence="8" id="KW-0342">GTP-binding</keyword>
<evidence type="ECO:0000256" key="1">
    <source>
        <dbReference type="ARBA" id="ARBA00004389"/>
    </source>
</evidence>
<keyword evidence="9 11" id="KW-0472">Membrane</keyword>
<dbReference type="GO" id="GO:0005525">
    <property type="term" value="F:GTP binding"/>
    <property type="evidence" value="ECO:0007669"/>
    <property type="project" value="UniProtKB-KW"/>
</dbReference>
<proteinExistence type="inferred from homology"/>
<keyword evidence="7 11" id="KW-1133">Transmembrane helix</keyword>
<organism evidence="12 13">
    <name type="scientific">Ogataea philodendri</name>
    <dbReference type="NCBI Taxonomy" id="1378263"/>
    <lineage>
        <taxon>Eukaryota</taxon>
        <taxon>Fungi</taxon>
        <taxon>Dikarya</taxon>
        <taxon>Ascomycota</taxon>
        <taxon>Saccharomycotina</taxon>
        <taxon>Pichiomycetes</taxon>
        <taxon>Pichiales</taxon>
        <taxon>Pichiaceae</taxon>
        <taxon>Ogataea</taxon>
    </lineage>
</organism>
<keyword evidence="5" id="KW-0547">Nucleotide-binding</keyword>
<evidence type="ECO:0000256" key="9">
    <source>
        <dbReference type="ARBA" id="ARBA00023136"/>
    </source>
</evidence>
<evidence type="ECO:0000313" key="12">
    <source>
        <dbReference type="EMBL" id="KAH3661191.1"/>
    </source>
</evidence>
<evidence type="ECO:0000256" key="5">
    <source>
        <dbReference type="ARBA" id="ARBA00022741"/>
    </source>
</evidence>
<dbReference type="RefSeq" id="XP_046058315.1">
    <property type="nucleotide sequence ID" value="XM_046207901.1"/>
</dbReference>
<keyword evidence="6" id="KW-0256">Endoplasmic reticulum</keyword>
<dbReference type="GO" id="GO:0005789">
    <property type="term" value="C:endoplasmic reticulum membrane"/>
    <property type="evidence" value="ECO:0007669"/>
    <property type="project" value="UniProtKB-SubCell"/>
</dbReference>
<keyword evidence="4 11" id="KW-0812">Transmembrane</keyword>
<reference evidence="12" key="2">
    <citation type="submission" date="2021-01" db="EMBL/GenBank/DDBJ databases">
        <authorList>
            <person name="Schikora-Tamarit M.A."/>
        </authorList>
    </citation>
    <scope>NUCLEOTIDE SEQUENCE</scope>
    <source>
        <strain evidence="12">CBS6075</strain>
    </source>
</reference>
<comment type="similarity">
    <text evidence="2">Belongs to the SRP receptor beta subunit family.</text>
</comment>
<dbReference type="Pfam" id="PF09439">
    <property type="entry name" value="SRPRB"/>
    <property type="match status" value="1"/>
</dbReference>
<dbReference type="OrthoDB" id="41266at2759"/>
<evidence type="ECO:0000256" key="11">
    <source>
        <dbReference type="SAM" id="Phobius"/>
    </source>
</evidence>
<dbReference type="Gene3D" id="3.40.50.300">
    <property type="entry name" value="P-loop containing nucleotide triphosphate hydrolases"/>
    <property type="match status" value="1"/>
</dbReference>
<evidence type="ECO:0000256" key="8">
    <source>
        <dbReference type="ARBA" id="ARBA00023134"/>
    </source>
</evidence>
<dbReference type="InterPro" id="IPR027417">
    <property type="entry name" value="P-loop_NTPase"/>
</dbReference>
<feature type="transmembrane region" description="Helical" evidence="11">
    <location>
        <begin position="12"/>
        <end position="30"/>
    </location>
</feature>
<evidence type="ECO:0000256" key="4">
    <source>
        <dbReference type="ARBA" id="ARBA00022692"/>
    </source>
</evidence>
<evidence type="ECO:0000256" key="3">
    <source>
        <dbReference type="ARBA" id="ARBA00020256"/>
    </source>
</evidence>
<dbReference type="EMBL" id="JAEUBE010000487">
    <property type="protein sequence ID" value="KAH3661191.1"/>
    <property type="molecule type" value="Genomic_DNA"/>
</dbReference>
<comment type="caution">
    <text evidence="12">The sequence shown here is derived from an EMBL/GenBank/DDBJ whole genome shotgun (WGS) entry which is preliminary data.</text>
</comment>
<evidence type="ECO:0000256" key="6">
    <source>
        <dbReference type="ARBA" id="ARBA00022824"/>
    </source>
</evidence>
<dbReference type="InterPro" id="IPR019009">
    <property type="entry name" value="SRP_receptor_beta_su"/>
</dbReference>
<evidence type="ECO:0000256" key="7">
    <source>
        <dbReference type="ARBA" id="ARBA00022989"/>
    </source>
</evidence>
<dbReference type="GeneID" id="70238562"/>
<dbReference type="AlphaFoldDB" id="A0A9P8T113"/>
<sequence length="254" mass="28381">MFEHKDPDYLKFIVSIALALVVLVVTAVIFDRKRLFSAKKSVFVISGPKSSGKTSLFELLTKKELPVLTVTSVEPNKGVLNLGSQIGSYEVIDFPGNEKLKSLYLYPFLKQNSTSLKGLIYMIDASQFSSEYCTEVATDLIKLYEITESVPNGVDFQLFCNKSDLFTSKKWTTIKTLLETEITQICKRQVLNLSQISSSDDQSDDTAGSLLATTFGDGKFLFERLDGNTEFAQGNVHKKSIEMVSNWLHEKAVN</sequence>
<dbReference type="SUPFAM" id="SSF52540">
    <property type="entry name" value="P-loop containing nucleoside triphosphate hydrolases"/>
    <property type="match status" value="1"/>
</dbReference>
<name>A0A9P8T113_9ASCO</name>